<evidence type="ECO:0000313" key="1">
    <source>
        <dbReference type="EMBL" id="ASN67589.1"/>
    </source>
</evidence>
<reference evidence="3" key="1">
    <citation type="submission" date="2017-06" db="EMBL/GenBank/DDBJ databases">
        <title>Novel phages from South African skin metaviromes.</title>
        <authorList>
            <person name="van Zyl L.J."/>
            <person name="Abrahams Y."/>
            <person name="Stander E.A."/>
            <person name="Kirby B.M."/>
            <person name="Clavaud C."/>
            <person name="Farcet C."/>
            <person name="Breton L."/>
            <person name="Trindade M.I."/>
        </authorList>
    </citation>
    <scope>NUCLEOTIDE SEQUENCE</scope>
</reference>
<sequence>MEDLNIPKNLHINVEKLERFLGEMGVSSVCPSCGNDKWIVPNASVVAGGVIPWGTGTGDPYMMGLPVVILFCSKCKLVRTHALLDGLEEILEERDGAPSGG</sequence>
<protein>
    <submittedName>
        <fullName evidence="3">Uncharacterized protein</fullName>
    </submittedName>
</protein>
<dbReference type="EMBL" id="MF417884">
    <property type="protein sequence ID" value="ASN69006.1"/>
    <property type="molecule type" value="Genomic_DNA"/>
</dbReference>
<dbReference type="EMBL" id="MF417882">
    <property type="protein sequence ID" value="ASN68843.1"/>
    <property type="molecule type" value="Genomic_DNA"/>
</dbReference>
<evidence type="ECO:0000313" key="4">
    <source>
        <dbReference type="EMBL" id="ASN69006.1"/>
    </source>
</evidence>
<organism evidence="3">
    <name type="scientific">uncultured Caudovirales phage</name>
    <dbReference type="NCBI Taxonomy" id="2100421"/>
    <lineage>
        <taxon>Viruses</taxon>
        <taxon>Duplodnaviria</taxon>
        <taxon>Heunggongvirae</taxon>
        <taxon>Uroviricota</taxon>
        <taxon>Caudoviricetes</taxon>
        <taxon>Peduoviridae</taxon>
        <taxon>Maltschvirus</taxon>
        <taxon>Maltschvirus maltsch</taxon>
    </lineage>
</organism>
<name>A0A2H4J1M9_9CAUD</name>
<dbReference type="EMBL" id="MF417856">
    <property type="protein sequence ID" value="ASN67589.1"/>
    <property type="molecule type" value="Genomic_DNA"/>
</dbReference>
<evidence type="ECO:0000313" key="2">
    <source>
        <dbReference type="EMBL" id="ASN68843.1"/>
    </source>
</evidence>
<proteinExistence type="predicted"/>
<accession>A0A2H4J1M9</accession>
<evidence type="ECO:0000313" key="3">
    <source>
        <dbReference type="EMBL" id="ASN68932.1"/>
    </source>
</evidence>
<gene>
    <name evidence="2" type="ORF">10F10_20</name>
    <name evidence="3" type="ORF">7F11_36</name>
    <name evidence="4" type="ORF">8AX2_35</name>
    <name evidence="1" type="ORF">9AX5_14</name>
</gene>
<dbReference type="EMBL" id="MF417883">
    <property type="protein sequence ID" value="ASN68932.1"/>
    <property type="molecule type" value="Genomic_DNA"/>
</dbReference>